<dbReference type="OrthoDB" id="9805821at2"/>
<dbReference type="PANTHER" id="PTHR30480">
    <property type="entry name" value="BETA-HEXOSAMINIDASE-RELATED"/>
    <property type="match status" value="1"/>
</dbReference>
<evidence type="ECO:0000256" key="2">
    <source>
        <dbReference type="ARBA" id="ARBA00022801"/>
    </source>
</evidence>
<dbReference type="EMBL" id="WHPC01000103">
    <property type="protein sequence ID" value="MPV38714.1"/>
    <property type="molecule type" value="Genomic_DNA"/>
</dbReference>
<accession>A0A6N7EU83</accession>
<keyword evidence="2" id="KW-0378">Hydrolase</keyword>
<dbReference type="GO" id="GO:0005975">
    <property type="term" value="P:carbohydrate metabolic process"/>
    <property type="evidence" value="ECO:0007669"/>
    <property type="project" value="InterPro"/>
</dbReference>
<gene>
    <name evidence="5" type="ORF">GB881_16995</name>
</gene>
<dbReference type="InterPro" id="IPR017853">
    <property type="entry name" value="GH"/>
</dbReference>
<organism evidence="5 6">
    <name type="scientific">Georgenia subflava</name>
    <dbReference type="NCBI Taxonomy" id="1622177"/>
    <lineage>
        <taxon>Bacteria</taxon>
        <taxon>Bacillati</taxon>
        <taxon>Actinomycetota</taxon>
        <taxon>Actinomycetes</taxon>
        <taxon>Micrococcales</taxon>
        <taxon>Bogoriellaceae</taxon>
        <taxon>Georgenia</taxon>
    </lineage>
</organism>
<evidence type="ECO:0000259" key="4">
    <source>
        <dbReference type="Pfam" id="PF00933"/>
    </source>
</evidence>
<dbReference type="InterPro" id="IPR001764">
    <property type="entry name" value="Glyco_hydro_3_N"/>
</dbReference>
<dbReference type="SUPFAM" id="SSF51445">
    <property type="entry name" value="(Trans)glycosidases"/>
    <property type="match status" value="1"/>
</dbReference>
<keyword evidence="3" id="KW-0326">Glycosidase</keyword>
<dbReference type="PANTHER" id="PTHR30480:SF16">
    <property type="entry name" value="GLYCOSIDE HYDROLASE FAMILY 3 DOMAIN PROTEIN"/>
    <property type="match status" value="1"/>
</dbReference>
<dbReference type="InterPro" id="IPR050226">
    <property type="entry name" value="NagZ_Beta-hexosaminidase"/>
</dbReference>
<dbReference type="InterPro" id="IPR036962">
    <property type="entry name" value="Glyco_hydro_3_N_sf"/>
</dbReference>
<proteinExistence type="inferred from homology"/>
<sequence>MTGMPARRPAVVPTVGADDVRRAVLGVLMPGFTGTQPPPWLLDAARDGLAGVVLFAGNTPDIATTRALTDALHAAGQLVVAVDEEGGDVSRLQAATGSALPGLAALGVVDDAELTRRTGAALGALLRTAGVDLDLAPVLDVASEPRNPVVGVRSLGADPALVGRHGAALVAGLHDGGVAACGKHFPGHGATTTDSHLDLPELDVDAATLARRDLPPFEAAAAAGMDAVLTAHVRVPVLGPRPASLEPAVTALARGLAGGFDGPVITDALDMGAVARDPGFGEACVQALEAGADLLCLGTTAGRDDERLFRTALGAVTDALATGRLAVAQLTASAARTDRLPERVAAYRAAAGAAVPSETASTRLAAVGAETARRAVSTRGDVARSGTPVLLDLRRQLDHAAGRTSTAFADALARRRPGTEVVATGRAAAAPVGMALERIDPGRPVVVLTREPLADDGEHADLDAVLAARPDAVVVHAGTSAAAPDVPNLVLAHGVGRANAEEAVGRITS</sequence>
<dbReference type="GO" id="GO:0009254">
    <property type="term" value="P:peptidoglycan turnover"/>
    <property type="evidence" value="ECO:0007669"/>
    <property type="project" value="TreeGrafter"/>
</dbReference>
<comment type="caution">
    <text evidence="5">The sequence shown here is derived from an EMBL/GenBank/DDBJ whole genome shotgun (WGS) entry which is preliminary data.</text>
</comment>
<name>A0A6N7EU83_9MICO</name>
<comment type="similarity">
    <text evidence="1">Belongs to the glycosyl hydrolase 3 family.</text>
</comment>
<dbReference type="Pfam" id="PF00933">
    <property type="entry name" value="Glyco_hydro_3"/>
    <property type="match status" value="1"/>
</dbReference>
<evidence type="ECO:0000256" key="3">
    <source>
        <dbReference type="ARBA" id="ARBA00023295"/>
    </source>
</evidence>
<dbReference type="AlphaFoldDB" id="A0A6N7EU83"/>
<evidence type="ECO:0000313" key="6">
    <source>
        <dbReference type="Proteomes" id="UP000437709"/>
    </source>
</evidence>
<dbReference type="Gene3D" id="3.20.20.300">
    <property type="entry name" value="Glycoside hydrolase, family 3, N-terminal domain"/>
    <property type="match status" value="1"/>
</dbReference>
<dbReference type="RefSeq" id="WP_152194923.1">
    <property type="nucleotide sequence ID" value="NZ_VUKD01000002.1"/>
</dbReference>
<dbReference type="Proteomes" id="UP000437709">
    <property type="component" value="Unassembled WGS sequence"/>
</dbReference>
<dbReference type="GO" id="GO:0004553">
    <property type="term" value="F:hydrolase activity, hydrolyzing O-glycosyl compounds"/>
    <property type="evidence" value="ECO:0007669"/>
    <property type="project" value="InterPro"/>
</dbReference>
<protein>
    <recommendedName>
        <fullName evidence="4">Glycoside hydrolase family 3 N-terminal domain-containing protein</fullName>
    </recommendedName>
</protein>
<reference evidence="5 6" key="1">
    <citation type="submission" date="2019-10" db="EMBL/GenBank/DDBJ databases">
        <title>Georgenia wutianyii sp. nov. and Georgenia yuyongxinii sp. nov. isolated from plateau pika (Ochotona curzoniae) in the Qinghai-Tibet plateau of China.</title>
        <authorList>
            <person name="Tian Z."/>
        </authorList>
    </citation>
    <scope>NUCLEOTIDE SEQUENCE [LARGE SCALE GENOMIC DNA]</scope>
    <source>
        <strain evidence="5 6">JCM 19765</strain>
    </source>
</reference>
<keyword evidence="6" id="KW-1185">Reference proteome</keyword>
<evidence type="ECO:0000256" key="1">
    <source>
        <dbReference type="ARBA" id="ARBA00005336"/>
    </source>
</evidence>
<feature type="domain" description="Glycoside hydrolase family 3 N-terminal" evidence="4">
    <location>
        <begin position="48"/>
        <end position="338"/>
    </location>
</feature>
<evidence type="ECO:0000313" key="5">
    <source>
        <dbReference type="EMBL" id="MPV38714.1"/>
    </source>
</evidence>